<evidence type="ECO:0000313" key="3">
    <source>
        <dbReference type="EMBL" id="PUZ29469.1"/>
    </source>
</evidence>
<feature type="region of interest" description="Disordered" evidence="1">
    <location>
        <begin position="1"/>
        <end position="30"/>
    </location>
</feature>
<dbReference type="GO" id="GO:0006508">
    <property type="term" value="P:proteolysis"/>
    <property type="evidence" value="ECO:0007669"/>
    <property type="project" value="InterPro"/>
</dbReference>
<dbReference type="OrthoDB" id="5379939at2"/>
<dbReference type="GO" id="GO:0008236">
    <property type="term" value="F:serine-type peptidase activity"/>
    <property type="evidence" value="ECO:0007669"/>
    <property type="project" value="InterPro"/>
</dbReference>
<keyword evidence="4" id="KW-1185">Reference proteome</keyword>
<evidence type="ECO:0000259" key="2">
    <source>
        <dbReference type="SMART" id="SM00245"/>
    </source>
</evidence>
<dbReference type="Proteomes" id="UP000244450">
    <property type="component" value="Unassembled WGS sequence"/>
</dbReference>
<proteinExistence type="predicted"/>
<gene>
    <name evidence="3" type="ORF">DCC81_08475</name>
</gene>
<dbReference type="EMBL" id="QCYK01000001">
    <property type="protein sequence ID" value="PUZ29469.1"/>
    <property type="molecule type" value="Genomic_DNA"/>
</dbReference>
<dbReference type="SUPFAM" id="SSF52096">
    <property type="entry name" value="ClpP/crotonase"/>
    <property type="match status" value="1"/>
</dbReference>
<evidence type="ECO:0000313" key="4">
    <source>
        <dbReference type="Proteomes" id="UP000244450"/>
    </source>
</evidence>
<organism evidence="3 4">
    <name type="scientific">Chitinophaga parva</name>
    <dbReference type="NCBI Taxonomy" id="2169414"/>
    <lineage>
        <taxon>Bacteria</taxon>
        <taxon>Pseudomonadati</taxon>
        <taxon>Bacteroidota</taxon>
        <taxon>Chitinophagia</taxon>
        <taxon>Chitinophagales</taxon>
        <taxon>Chitinophagaceae</taxon>
        <taxon>Chitinophaga</taxon>
    </lineage>
</organism>
<sequence length="624" mass="69978">MQEGQPGHATPPGTPAQVRPLYECHPQPGAKSPRVLETIAPGISHPHQARHDFVIFVPEMKERTPITLSGLCLLPLLFFAGSLRAQSPASQLATLTRVWATAKYYSHDVSAGQYNWDTTFLHAASRILASRKYPVINTEVQHLLTLAGRNPEPPIKVYDSMAIMYRNYDTLWIGDDRNLTDTQRLQLHYMMQHPTRLHNYYVRTEASIDSVYAPANENVYTQSPYPDAPYRLLSLARFWGCIQYFFPYKYLQDRPWVQSLEPLTEVFLNAKDANAYQRALAQMTATVNDARTSLVPDNWDAVAGHYQVPFTVYIVDNKAVVLNISDSNAIKGTEIKPGVVIDEVDGTRIADRIRYLIPYIPASTPGTLLRDMAPLLLRSDRQEASLVCYTKEGRKFKAKFKRPDKVAPAPDTLAQAPAFRLLDNNIGYIRFSQLHMDNTDSVLQAMMKTKAILFDMREPVTDTSVLYEVPRYLLTDMTPYAFVTAPFFPLPGTFHYQLASHGADDNHYIGLKANPDHYPGKIVLLVNEHTQNLAEWAVMLIQASRRAIVVGTQSAGSVGPLTTLPLADGHQVTFTAQGSYALNGNVIQRKGVSLSIPVSVFIIDVQHNRDVILQKALDFVNNNP</sequence>
<reference evidence="3 4" key="1">
    <citation type="submission" date="2018-04" db="EMBL/GenBank/DDBJ databases">
        <title>Chitinophaga fuyangensis sp. nov., isolated from soil in a chemical factory.</title>
        <authorList>
            <person name="Chen K."/>
        </authorList>
    </citation>
    <scope>NUCLEOTIDE SEQUENCE [LARGE SCALE GENOMIC DNA]</scope>
    <source>
        <strain evidence="3 4">LY-1</strain>
    </source>
</reference>
<dbReference type="InterPro" id="IPR029045">
    <property type="entry name" value="ClpP/crotonase-like_dom_sf"/>
</dbReference>
<evidence type="ECO:0000256" key="1">
    <source>
        <dbReference type="SAM" id="MobiDB-lite"/>
    </source>
</evidence>
<dbReference type="SMART" id="SM00245">
    <property type="entry name" value="TSPc"/>
    <property type="match status" value="1"/>
</dbReference>
<feature type="domain" description="Tail specific protease" evidence="2">
    <location>
        <begin position="393"/>
        <end position="599"/>
    </location>
</feature>
<dbReference type="AlphaFoldDB" id="A0A2T7BP96"/>
<protein>
    <recommendedName>
        <fullName evidence="2">Tail specific protease domain-containing protein</fullName>
    </recommendedName>
</protein>
<accession>A0A2T7BP96</accession>
<comment type="caution">
    <text evidence="3">The sequence shown here is derived from an EMBL/GenBank/DDBJ whole genome shotgun (WGS) entry which is preliminary data.</text>
</comment>
<dbReference type="InterPro" id="IPR005151">
    <property type="entry name" value="Tail-specific_protease"/>
</dbReference>
<dbReference type="Pfam" id="PF03572">
    <property type="entry name" value="Peptidase_S41"/>
    <property type="match status" value="1"/>
</dbReference>
<dbReference type="Gene3D" id="3.90.226.10">
    <property type="entry name" value="2-enoyl-CoA Hydratase, Chain A, domain 1"/>
    <property type="match status" value="1"/>
</dbReference>
<name>A0A2T7BP96_9BACT</name>